<dbReference type="GO" id="GO:0004553">
    <property type="term" value="F:hydrolase activity, hydrolyzing O-glycosyl compounds"/>
    <property type="evidence" value="ECO:0007669"/>
    <property type="project" value="UniProtKB-ARBA"/>
</dbReference>
<dbReference type="PANTHER" id="PTHR36848:SF2">
    <property type="entry name" value="SECRETED PROTEIN"/>
    <property type="match status" value="1"/>
</dbReference>
<proteinExistence type="predicted"/>
<accession>A0A173ZJM4</accession>
<dbReference type="RefSeq" id="WP_044130398.1">
    <property type="nucleotide sequence ID" value="NZ_CAKOCS010000067.1"/>
</dbReference>
<feature type="signal peptide" evidence="1">
    <location>
        <begin position="1"/>
        <end position="20"/>
    </location>
</feature>
<evidence type="ECO:0000313" key="2">
    <source>
        <dbReference type="EMBL" id="SEA82549.1"/>
    </source>
</evidence>
<dbReference type="AlphaFoldDB" id="A0A173ZJM4"/>
<organism evidence="2 4">
    <name type="scientific">Bacteroides xylanisolvens</name>
    <dbReference type="NCBI Taxonomy" id="371601"/>
    <lineage>
        <taxon>Bacteria</taxon>
        <taxon>Pseudomonadati</taxon>
        <taxon>Bacteroidota</taxon>
        <taxon>Bacteroidia</taxon>
        <taxon>Bacteroidales</taxon>
        <taxon>Bacteroidaceae</taxon>
        <taxon>Bacteroides</taxon>
    </lineage>
</organism>
<evidence type="ECO:0000313" key="5">
    <source>
        <dbReference type="Proteomes" id="UP000183766"/>
    </source>
</evidence>
<dbReference type="Pfam" id="PF17132">
    <property type="entry name" value="Glyco_hydro_106"/>
    <property type="match status" value="2"/>
</dbReference>
<dbReference type="EMBL" id="FNRP01000014">
    <property type="protein sequence ID" value="SEA82549.1"/>
    <property type="molecule type" value="Genomic_DNA"/>
</dbReference>
<dbReference type="NCBIfam" id="NF045579">
    <property type="entry name" value="rhamnoside_JR"/>
    <property type="match status" value="1"/>
</dbReference>
<dbReference type="Gene3D" id="2.60.120.260">
    <property type="entry name" value="Galactose-binding domain-like"/>
    <property type="match status" value="1"/>
</dbReference>
<dbReference type="InterPro" id="IPR008979">
    <property type="entry name" value="Galactose-bd-like_sf"/>
</dbReference>
<evidence type="ECO:0000256" key="1">
    <source>
        <dbReference type="SAM" id="SignalP"/>
    </source>
</evidence>
<dbReference type="Proteomes" id="UP000183766">
    <property type="component" value="Unassembled WGS sequence"/>
</dbReference>
<dbReference type="PANTHER" id="PTHR36848">
    <property type="entry name" value="DNA-BINDING PROTEIN (PUTATIVE SECRETED PROTEIN)-RELATED"/>
    <property type="match status" value="1"/>
</dbReference>
<reference evidence="4 5" key="1">
    <citation type="submission" date="2016-10" db="EMBL/GenBank/DDBJ databases">
        <authorList>
            <person name="de Groot N.N."/>
        </authorList>
    </citation>
    <scope>NUCLEOTIDE SEQUENCE [LARGE SCALE GENOMIC DNA]</scope>
    <source>
        <strain evidence="3 5">NLAE-zl-C202</strain>
        <strain evidence="2 4">NLAE-zl-G339</strain>
    </source>
</reference>
<protein>
    <submittedName>
        <fullName evidence="3">Alpha-L-rhamnosidase</fullName>
    </submittedName>
</protein>
<dbReference type="SUPFAM" id="SSF49785">
    <property type="entry name" value="Galactose-binding domain-like"/>
    <property type="match status" value="1"/>
</dbReference>
<dbReference type="EMBL" id="FOUM01000003">
    <property type="protein sequence ID" value="SFM31971.1"/>
    <property type="molecule type" value="Genomic_DNA"/>
</dbReference>
<gene>
    <name evidence="2" type="ORF">SAMN04487924_11487</name>
    <name evidence="3" type="ORF">SAMN05216250_10361</name>
</gene>
<keyword evidence="1" id="KW-0732">Signal</keyword>
<feature type="chain" id="PRO_5014250805" evidence="1">
    <location>
        <begin position="21"/>
        <end position="936"/>
    </location>
</feature>
<name>A0A173ZJM4_9BACE</name>
<evidence type="ECO:0000313" key="3">
    <source>
        <dbReference type="EMBL" id="SFM31971.1"/>
    </source>
</evidence>
<dbReference type="Proteomes" id="UP000183040">
    <property type="component" value="Unassembled WGS sequence"/>
</dbReference>
<evidence type="ECO:0000313" key="4">
    <source>
        <dbReference type="Proteomes" id="UP000183040"/>
    </source>
</evidence>
<dbReference type="InterPro" id="IPR053161">
    <property type="entry name" value="Ulvan_degrading_GH"/>
</dbReference>
<sequence>MNKRQLIVLCLLAAGGVMQAQQWPDTPVEARPGARWWWLGSAVDEKNLTYNLEEYARTGMGAVEITPIYGVQGNDANDIQFLSPRWMEMLKHTQAEGKRTGIEIDMNTGTGWPFGGPEVSIEDAATKAIFQTYEIEGGKEIEQDINVTDPKQQPFSVLSRVMAYDEKGKCINLTAHVKKDKLQWKAPAGKWKVIALYIGKTRQKVKRAAPGGEGYVMNHLSKKAVKNYLSRFDRAFKSNKTSYPHTFFNDSYEVYQADWTDDFLEQFARRRGYKLEEHFSEFLDENRPEVSRRIVSDYRETISDLLLENFSHQWTDWAHKNGSITRNQAHGSPGNLIDIYASVDIPECEGFGLSQFHIEGLRQDSLTKKNDSDLSMLKYASSAAHIAGKTYTSSETFTWLTEHFRTSLSQCKPDMDLMFVSGVNHMFFHGTPYSPKEAEWPGWLFYASINMSPTNSIWRDAPSFFHYITRCQSFLQMGRPDNDFLIYLPVYDMWNEQPGRLLLFTIHHMDKLAPKFINAIHRINNSGYDGDYISDNFIRSTRFKNGQLVTSGGTGYKALVVPAAHLMPSDVLAHLYELAKQGATIVFLENYPTDVPGYGQLDQKRKSYQQTLKNLPAVSFSETTVTPIGKGKIITGTDYARTLASCNIPAEEMKTKFGLQTIRRVNDTGHHYFISSLQNKGVDGWITLGTNAETAALFNPMTGECGEAKVRQVDGKTQVYLQLKSGESIILQTYRQPLQASKPWKYVKEHPFSLRLDHGWKLHFAESKPEIQGTFDIDRPCSWTNIDHPAAQTNMGTGVYSLDIELPALKADNWILDLGDVRESARVRINGQEAGCVWAVPYQLKVGQFLKPGKNHIEIEVTNLPANRIAELDRQRVQWRKFKEINIVDLRYRPANYGHWAPMPSGLNSEVRLIPVDFIQVTTEDTKDAEVKTVRI</sequence>